<proteinExistence type="predicted"/>
<evidence type="ECO:0000313" key="2">
    <source>
        <dbReference type="EMBL" id="SEP29631.1"/>
    </source>
</evidence>
<keyword evidence="3" id="KW-1185">Reference proteome</keyword>
<dbReference type="PANTHER" id="PTHR34400:SF4">
    <property type="entry name" value="MEMBRANE PROTEIN"/>
    <property type="match status" value="1"/>
</dbReference>
<evidence type="ECO:0000259" key="1">
    <source>
        <dbReference type="Pfam" id="PF12902"/>
    </source>
</evidence>
<sequence>MMSNTIKTIDDLKAHLHIAMQLEHATIPPYLTALYSIRPGFNPDAVQIIRVVAVEEMLHLTVAANLLNAIGGTPDLTVAGFVPNYPAYLPDGETDFLVHLAPFSKQTLEAFKKIERPRLAPGPQKLVKRPYPAGVTVLGTHPGASDMQYFSIGDFYIAIEDGINLLEKESNAAGKTIFVGDPERQVTSEYYYSGGGELFPVVDIESARAAIRLVMEQGEGVGGGIYDHERELSHYYRFDELTRGRYYQPEDRPENPTGPTFTVDWQAAFPIKCNLKLAEIPAGSELHNAALSFNQAYATFLEQLTQAYNGQPHLLLEAVPRMFKFRNLMGELIRNPLPDSGGFNASATFEVVCSNRVRSTLATVTAEASA</sequence>
<dbReference type="RefSeq" id="WP_093041758.1">
    <property type="nucleotide sequence ID" value="NZ_FOCV01000073.1"/>
</dbReference>
<reference evidence="2 3" key="1">
    <citation type="submission" date="2016-10" db="EMBL/GenBank/DDBJ databases">
        <authorList>
            <person name="Varghese N."/>
            <person name="Submissions S."/>
        </authorList>
    </citation>
    <scope>NUCLEOTIDE SEQUENCE [LARGE SCALE GENOMIC DNA]</scope>
    <source>
        <strain evidence="2 3">CGMCC 1.7071</strain>
    </source>
</reference>
<dbReference type="InterPro" id="IPR026820">
    <property type="entry name" value="VioB/RebD_dom"/>
</dbReference>
<dbReference type="Pfam" id="PF12902">
    <property type="entry name" value="Ferritin-like"/>
    <property type="match status" value="1"/>
</dbReference>
<dbReference type="Proteomes" id="UP000198939">
    <property type="component" value="Unassembled WGS sequence"/>
</dbReference>
<protein>
    <submittedName>
        <fullName evidence="2">Ferritin-like</fullName>
    </submittedName>
</protein>
<dbReference type="Gene3D" id="1.20.1260.10">
    <property type="match status" value="1"/>
</dbReference>
<dbReference type="InterPro" id="IPR012347">
    <property type="entry name" value="Ferritin-like"/>
</dbReference>
<feature type="domain" description="Iminophenyl-pyruvate dimer synthase" evidence="1">
    <location>
        <begin position="16"/>
        <end position="242"/>
    </location>
</feature>
<dbReference type="SUPFAM" id="SSF47240">
    <property type="entry name" value="Ferritin-like"/>
    <property type="match status" value="1"/>
</dbReference>
<organism evidence="2 3">
    <name type="scientific">Rhizobium tibeticum</name>
    <dbReference type="NCBI Taxonomy" id="501024"/>
    <lineage>
        <taxon>Bacteria</taxon>
        <taxon>Pseudomonadati</taxon>
        <taxon>Pseudomonadota</taxon>
        <taxon>Alphaproteobacteria</taxon>
        <taxon>Hyphomicrobiales</taxon>
        <taxon>Rhizobiaceae</taxon>
        <taxon>Rhizobium/Agrobacterium group</taxon>
        <taxon>Rhizobium</taxon>
    </lineage>
</organism>
<comment type="caution">
    <text evidence="2">The sequence shown here is derived from an EMBL/GenBank/DDBJ whole genome shotgun (WGS) entry which is preliminary data.</text>
</comment>
<dbReference type="CDD" id="cd00657">
    <property type="entry name" value="Ferritin_like"/>
    <property type="match status" value="1"/>
</dbReference>
<accession>A0ABY1AY03</accession>
<dbReference type="EMBL" id="FOCV01000073">
    <property type="protein sequence ID" value="SEP29631.1"/>
    <property type="molecule type" value="Genomic_DNA"/>
</dbReference>
<dbReference type="PANTHER" id="PTHR34400">
    <property type="match status" value="1"/>
</dbReference>
<name>A0ABY1AY03_9HYPH</name>
<dbReference type="InterPro" id="IPR009078">
    <property type="entry name" value="Ferritin-like_SF"/>
</dbReference>
<gene>
    <name evidence="2" type="ORF">SAMN05216228_10736</name>
</gene>
<evidence type="ECO:0000313" key="3">
    <source>
        <dbReference type="Proteomes" id="UP000198939"/>
    </source>
</evidence>